<accession>A0AA38RF09</accession>
<comment type="caution">
    <text evidence="2">The sequence shown here is derived from an EMBL/GenBank/DDBJ whole genome shotgun (WGS) entry which is preliminary data.</text>
</comment>
<feature type="region of interest" description="Disordered" evidence="1">
    <location>
        <begin position="199"/>
        <end position="230"/>
    </location>
</feature>
<name>A0AA38RF09_9PEZI</name>
<organism evidence="2 3">
    <name type="scientific">Coniochaeta hoffmannii</name>
    <dbReference type="NCBI Taxonomy" id="91930"/>
    <lineage>
        <taxon>Eukaryota</taxon>
        <taxon>Fungi</taxon>
        <taxon>Dikarya</taxon>
        <taxon>Ascomycota</taxon>
        <taxon>Pezizomycotina</taxon>
        <taxon>Sordariomycetes</taxon>
        <taxon>Sordariomycetidae</taxon>
        <taxon>Coniochaetales</taxon>
        <taxon>Coniochaetaceae</taxon>
        <taxon>Coniochaeta</taxon>
    </lineage>
</organism>
<evidence type="ECO:0000313" key="3">
    <source>
        <dbReference type="Proteomes" id="UP001174691"/>
    </source>
</evidence>
<reference evidence="2" key="1">
    <citation type="submission" date="2022-07" db="EMBL/GenBank/DDBJ databases">
        <title>Fungi with potential for degradation of polypropylene.</title>
        <authorList>
            <person name="Gostincar C."/>
        </authorList>
    </citation>
    <scope>NUCLEOTIDE SEQUENCE</scope>
    <source>
        <strain evidence="2">EXF-13287</strain>
    </source>
</reference>
<feature type="compositionally biased region" description="Polar residues" evidence="1">
    <location>
        <begin position="58"/>
        <end position="79"/>
    </location>
</feature>
<gene>
    <name evidence="2" type="ORF">NKR19_g6566</name>
</gene>
<evidence type="ECO:0000256" key="1">
    <source>
        <dbReference type="SAM" id="MobiDB-lite"/>
    </source>
</evidence>
<feature type="compositionally biased region" description="Polar residues" evidence="1">
    <location>
        <begin position="19"/>
        <end position="29"/>
    </location>
</feature>
<evidence type="ECO:0000313" key="2">
    <source>
        <dbReference type="EMBL" id="KAJ9144291.1"/>
    </source>
</evidence>
<dbReference type="Proteomes" id="UP001174691">
    <property type="component" value="Unassembled WGS sequence"/>
</dbReference>
<feature type="compositionally biased region" description="Polar residues" evidence="1">
    <location>
        <begin position="1"/>
        <end position="12"/>
    </location>
</feature>
<proteinExistence type="predicted"/>
<feature type="region of interest" description="Disordered" evidence="1">
    <location>
        <begin position="57"/>
        <end position="181"/>
    </location>
</feature>
<protein>
    <submittedName>
        <fullName evidence="2">Uncharacterized protein</fullName>
    </submittedName>
</protein>
<dbReference type="AlphaFoldDB" id="A0AA38RF09"/>
<sequence length="230" mass="23246">MASTNDDTSGVPSTPAPQRHQTATISTYPPATPSLRIRNQAGVMTGFPIVTPSMRLARQQSCGGNTTTPGPYPQTPSRGTASTALLPTAPPPPPSTLSRPLRGILKTGGTPATARRPGLFNTPAVRQPGTPASSRPSQHHRGIFNTPAMRGHRRAPFAPVAEDDGSGEGTPTRLPGAYSEVAQGPIARLSSRGGNIGMGAGAVAGDACGSSVGSAGSTRCGRGEGSGAQH</sequence>
<feature type="region of interest" description="Disordered" evidence="1">
    <location>
        <begin position="1"/>
        <end position="34"/>
    </location>
</feature>
<keyword evidence="3" id="KW-1185">Reference proteome</keyword>
<dbReference type="EMBL" id="JANBVN010000102">
    <property type="protein sequence ID" value="KAJ9144291.1"/>
    <property type="molecule type" value="Genomic_DNA"/>
</dbReference>